<keyword evidence="1" id="KW-0812">Transmembrane</keyword>
<evidence type="ECO:0000313" key="2">
    <source>
        <dbReference type="EMBL" id="KAE9544855.1"/>
    </source>
</evidence>
<reference evidence="2 3" key="1">
    <citation type="submission" date="2019-08" db="EMBL/GenBank/DDBJ databases">
        <title>The genome of the soybean aphid Biotype 1, its phylome, world population structure and adaptation to the North American continent.</title>
        <authorList>
            <person name="Giordano R."/>
            <person name="Donthu R.K."/>
            <person name="Hernandez A.G."/>
            <person name="Wright C.L."/>
            <person name="Zimin A.V."/>
        </authorList>
    </citation>
    <scope>NUCLEOTIDE SEQUENCE [LARGE SCALE GENOMIC DNA]</scope>
    <source>
        <tissue evidence="2">Whole aphids</tissue>
    </source>
</reference>
<name>A0A6G0U6V0_APHGL</name>
<keyword evidence="1" id="KW-1133">Transmembrane helix</keyword>
<keyword evidence="1" id="KW-0472">Membrane</keyword>
<evidence type="ECO:0000313" key="3">
    <source>
        <dbReference type="Proteomes" id="UP000475862"/>
    </source>
</evidence>
<sequence>MVEKVTSDVPKTTEKINSIINALVIEFFTCINMINNLLEKSNTLISLNTKSDRLQHQSWQLKAQMETFKVTLKVNCFIVSTTNKLLFFCFLLYVKKNMSIVILTLLFMYKLMYLELHCNNLPPNEQVNKWSGSRGWNAISVSDDASPLLIVVNKLLVLMSQTPTSPSSEPQLVNPKVSFDLVNCSRELQFQSRNKCMLKESYLYLLNNQTSISYGNIYQNHHQWLLMNSYIQQDPCKSISIFPSNDLIKMNIRIFILTNDTIYFNCSIVSTNSNKFIIWLPSNFIHLSTDKFCKYARATHSKLMYLARVFESL</sequence>
<dbReference type="AlphaFoldDB" id="A0A6G0U6V0"/>
<comment type="caution">
    <text evidence="2">The sequence shown here is derived from an EMBL/GenBank/DDBJ whole genome shotgun (WGS) entry which is preliminary data.</text>
</comment>
<evidence type="ECO:0000256" key="1">
    <source>
        <dbReference type="SAM" id="Phobius"/>
    </source>
</evidence>
<feature type="transmembrane region" description="Helical" evidence="1">
    <location>
        <begin position="85"/>
        <end position="109"/>
    </location>
</feature>
<dbReference type="Proteomes" id="UP000475862">
    <property type="component" value="Unassembled WGS sequence"/>
</dbReference>
<accession>A0A6G0U6V0</accession>
<dbReference type="EMBL" id="VYZN01000001">
    <property type="protein sequence ID" value="KAE9544855.1"/>
    <property type="molecule type" value="Genomic_DNA"/>
</dbReference>
<proteinExistence type="predicted"/>
<keyword evidence="3" id="KW-1185">Reference proteome</keyword>
<organism evidence="2 3">
    <name type="scientific">Aphis glycines</name>
    <name type="common">Soybean aphid</name>
    <dbReference type="NCBI Taxonomy" id="307491"/>
    <lineage>
        <taxon>Eukaryota</taxon>
        <taxon>Metazoa</taxon>
        <taxon>Ecdysozoa</taxon>
        <taxon>Arthropoda</taxon>
        <taxon>Hexapoda</taxon>
        <taxon>Insecta</taxon>
        <taxon>Pterygota</taxon>
        <taxon>Neoptera</taxon>
        <taxon>Paraneoptera</taxon>
        <taxon>Hemiptera</taxon>
        <taxon>Sternorrhyncha</taxon>
        <taxon>Aphidomorpha</taxon>
        <taxon>Aphidoidea</taxon>
        <taxon>Aphididae</taxon>
        <taxon>Aphidini</taxon>
        <taxon>Aphis</taxon>
        <taxon>Aphis</taxon>
    </lineage>
</organism>
<protein>
    <submittedName>
        <fullName evidence="2">Uncharacterized protein</fullName>
    </submittedName>
</protein>
<gene>
    <name evidence="2" type="ORF">AGLY_000397</name>
</gene>